<evidence type="ECO:0000256" key="2">
    <source>
        <dbReference type="SAM" id="MobiDB-lite"/>
    </source>
</evidence>
<dbReference type="EMBL" id="VSWD01000001">
    <property type="protein sequence ID" value="KAK3108625.1"/>
    <property type="molecule type" value="Genomic_DNA"/>
</dbReference>
<comment type="caution">
    <text evidence="3">The sequence shown here is derived from an EMBL/GenBank/DDBJ whole genome shotgun (WGS) entry which is preliminary data.</text>
</comment>
<keyword evidence="1" id="KW-0175">Coiled coil</keyword>
<reference evidence="3" key="1">
    <citation type="submission" date="2019-08" db="EMBL/GenBank/DDBJ databases">
        <title>The improved chromosome-level genome for the pearl oyster Pinctada fucata martensii using PacBio sequencing and Hi-C.</title>
        <authorList>
            <person name="Zheng Z."/>
        </authorList>
    </citation>
    <scope>NUCLEOTIDE SEQUENCE</scope>
    <source>
        <strain evidence="3">ZZ-2019</strain>
        <tissue evidence="3">Adductor muscle</tissue>
    </source>
</reference>
<protein>
    <submittedName>
        <fullName evidence="3">Uncharacterized protein</fullName>
    </submittedName>
</protein>
<organism evidence="3 4">
    <name type="scientific">Pinctada imbricata</name>
    <name type="common">Atlantic pearl-oyster</name>
    <name type="synonym">Pinctada martensii</name>
    <dbReference type="NCBI Taxonomy" id="66713"/>
    <lineage>
        <taxon>Eukaryota</taxon>
        <taxon>Metazoa</taxon>
        <taxon>Spiralia</taxon>
        <taxon>Lophotrochozoa</taxon>
        <taxon>Mollusca</taxon>
        <taxon>Bivalvia</taxon>
        <taxon>Autobranchia</taxon>
        <taxon>Pteriomorphia</taxon>
        <taxon>Pterioida</taxon>
        <taxon>Pterioidea</taxon>
        <taxon>Pteriidae</taxon>
        <taxon>Pinctada</taxon>
    </lineage>
</organism>
<gene>
    <name evidence="3" type="ORF">FSP39_011990</name>
</gene>
<evidence type="ECO:0000256" key="1">
    <source>
        <dbReference type="SAM" id="Coils"/>
    </source>
</evidence>
<keyword evidence="4" id="KW-1185">Reference proteome</keyword>
<proteinExistence type="predicted"/>
<dbReference type="Proteomes" id="UP001186944">
    <property type="component" value="Unassembled WGS sequence"/>
</dbReference>
<feature type="compositionally biased region" description="Basic and acidic residues" evidence="2">
    <location>
        <begin position="1"/>
        <end position="10"/>
    </location>
</feature>
<accession>A0AA89C6R1</accession>
<name>A0AA89C6R1_PINIB</name>
<feature type="coiled-coil region" evidence="1">
    <location>
        <begin position="115"/>
        <end position="142"/>
    </location>
</feature>
<dbReference type="AlphaFoldDB" id="A0AA89C6R1"/>
<feature type="region of interest" description="Disordered" evidence="2">
    <location>
        <begin position="1"/>
        <end position="38"/>
    </location>
</feature>
<evidence type="ECO:0000313" key="4">
    <source>
        <dbReference type="Proteomes" id="UP001186944"/>
    </source>
</evidence>
<evidence type="ECO:0000313" key="3">
    <source>
        <dbReference type="EMBL" id="KAK3108625.1"/>
    </source>
</evidence>
<sequence>MSSAENRSEVIDEAANMSENERKRRFSHTPQKPPAKKALLKGNSDSADFHFDLIENQETDVDDDSELRTAVMNALEDGDVLSDLTNRIMLSVKSALKKEVNDAVAKKTADLRETVRVQANEIIDLKKRIEKIEIRAEEQEQYTRRNCLRFSNIPFKLPDGSTPQSPWDLDTDKIVLDICNNKLGVPIQEDDISRSHVVGTPDKGKCQIIARFVTYRKRQKVFAAKSNLRNDPEKRYIVEDLTKYRFGIVKRLGQLRKDRKIAQYWTFDGRIFMRTEEHGPKILLKSMEDIEKRLRS</sequence>